<name>A0A368EZ14_ANCCA</name>
<feature type="domain" description="Reverse transcriptase" evidence="1">
    <location>
        <begin position="137"/>
        <end position="282"/>
    </location>
</feature>
<feature type="non-terminal residue" evidence="2">
    <location>
        <position position="1"/>
    </location>
</feature>
<dbReference type="Gene3D" id="3.10.10.10">
    <property type="entry name" value="HIV Type 1 Reverse Transcriptase, subunit A, domain 1"/>
    <property type="match status" value="1"/>
</dbReference>
<protein>
    <submittedName>
        <fullName evidence="2">Reverse transcriptase</fullName>
    </submittedName>
</protein>
<comment type="caution">
    <text evidence="2">The sequence shown here is derived from an EMBL/GenBank/DDBJ whole genome shotgun (WGS) entry which is preliminary data.</text>
</comment>
<dbReference type="EMBL" id="JOJR01014889">
    <property type="protein sequence ID" value="RCN25006.1"/>
    <property type="molecule type" value="Genomic_DNA"/>
</dbReference>
<evidence type="ECO:0000313" key="2">
    <source>
        <dbReference type="EMBL" id="RCN25006.1"/>
    </source>
</evidence>
<dbReference type="AlphaFoldDB" id="A0A368EZ14"/>
<proteinExistence type="predicted"/>
<gene>
    <name evidence="2" type="ORF">ANCCAN_29285</name>
</gene>
<keyword evidence="3" id="KW-1185">Reference proteome</keyword>
<evidence type="ECO:0000259" key="1">
    <source>
        <dbReference type="Pfam" id="PF00078"/>
    </source>
</evidence>
<sequence length="376" mass="43107">LAFRLANITRDAIDRRNVQERVLNADMRDTGKRNAPGETSEFYAESVHDHISMWEALEPSTLVLDTIRHGYSIPFDKAPEPPISVCDNNKSARDNASFVEDAITELLQTGVSRFVSPLSVVKGKKMRLVLDLSLLKEFVAKEKVKFEDMATVMPMLPDQGFMTSFDFKNGYHHVKIAAEHQKFLGFKWKNRLYKFSVLPFGLCSAPHIFTKMLRPFIRKWRLQGKGIAIYLDDGFIWSNSRESCSRDTIQIKEHLTQCGWFFSQSKCHWLPEKKCEWLGFVIDLDRFVITLSSNRVERAKKILHSLSRNHAPSLRDRLRWMGTLASMKLVIPDKEKRRSRAVETAVAHAQSNSGVLSPAESTLLKLHQYGHDIPFG</sequence>
<keyword evidence="2" id="KW-0808">Transferase</keyword>
<organism evidence="2 3">
    <name type="scientific">Ancylostoma caninum</name>
    <name type="common">Dog hookworm</name>
    <dbReference type="NCBI Taxonomy" id="29170"/>
    <lineage>
        <taxon>Eukaryota</taxon>
        <taxon>Metazoa</taxon>
        <taxon>Ecdysozoa</taxon>
        <taxon>Nematoda</taxon>
        <taxon>Chromadorea</taxon>
        <taxon>Rhabditida</taxon>
        <taxon>Rhabditina</taxon>
        <taxon>Rhabditomorpha</taxon>
        <taxon>Strongyloidea</taxon>
        <taxon>Ancylostomatidae</taxon>
        <taxon>Ancylostomatinae</taxon>
        <taxon>Ancylostoma</taxon>
    </lineage>
</organism>
<keyword evidence="2" id="KW-0695">RNA-directed DNA polymerase</keyword>
<dbReference type="PANTHER" id="PTHR33050">
    <property type="entry name" value="REVERSE TRANSCRIPTASE DOMAIN-CONTAINING PROTEIN"/>
    <property type="match status" value="1"/>
</dbReference>
<dbReference type="InterPro" id="IPR043128">
    <property type="entry name" value="Rev_trsase/Diguanyl_cyclase"/>
</dbReference>
<dbReference type="InterPro" id="IPR043502">
    <property type="entry name" value="DNA/RNA_pol_sf"/>
</dbReference>
<dbReference type="Gene3D" id="3.30.70.270">
    <property type="match status" value="1"/>
</dbReference>
<accession>A0A368EZ14</accession>
<dbReference type="PANTHER" id="PTHR33050:SF7">
    <property type="entry name" value="RIBONUCLEASE H"/>
    <property type="match status" value="1"/>
</dbReference>
<dbReference type="OrthoDB" id="10068174at2759"/>
<dbReference type="CDD" id="cd03714">
    <property type="entry name" value="RT_DIRS1"/>
    <property type="match status" value="1"/>
</dbReference>
<dbReference type="InterPro" id="IPR052055">
    <property type="entry name" value="Hepadnavirus_pol/RT"/>
</dbReference>
<dbReference type="Proteomes" id="UP000252519">
    <property type="component" value="Unassembled WGS sequence"/>
</dbReference>
<dbReference type="Pfam" id="PF00078">
    <property type="entry name" value="RVT_1"/>
    <property type="match status" value="1"/>
</dbReference>
<evidence type="ECO:0000313" key="3">
    <source>
        <dbReference type="Proteomes" id="UP000252519"/>
    </source>
</evidence>
<dbReference type="GO" id="GO:0003964">
    <property type="term" value="F:RNA-directed DNA polymerase activity"/>
    <property type="evidence" value="ECO:0007669"/>
    <property type="project" value="UniProtKB-KW"/>
</dbReference>
<reference evidence="2 3" key="1">
    <citation type="submission" date="2014-10" db="EMBL/GenBank/DDBJ databases">
        <title>Draft genome of the hookworm Ancylostoma caninum.</title>
        <authorList>
            <person name="Mitreva M."/>
        </authorList>
    </citation>
    <scope>NUCLEOTIDE SEQUENCE [LARGE SCALE GENOMIC DNA]</scope>
    <source>
        <strain evidence="2 3">Baltimore</strain>
    </source>
</reference>
<dbReference type="InterPro" id="IPR000477">
    <property type="entry name" value="RT_dom"/>
</dbReference>
<dbReference type="STRING" id="29170.A0A368EZ14"/>
<dbReference type="SUPFAM" id="SSF56672">
    <property type="entry name" value="DNA/RNA polymerases"/>
    <property type="match status" value="1"/>
</dbReference>
<keyword evidence="2" id="KW-0548">Nucleotidyltransferase</keyword>